<dbReference type="Pfam" id="PF00534">
    <property type="entry name" value="Glycos_transf_1"/>
    <property type="match status" value="1"/>
</dbReference>
<evidence type="ECO:0000313" key="3">
    <source>
        <dbReference type="EMBL" id="GHB92077.1"/>
    </source>
</evidence>
<proteinExistence type="predicted"/>
<organism evidence="3 4">
    <name type="scientific">Cerasicoccus arenae</name>
    <dbReference type="NCBI Taxonomy" id="424488"/>
    <lineage>
        <taxon>Bacteria</taxon>
        <taxon>Pseudomonadati</taxon>
        <taxon>Verrucomicrobiota</taxon>
        <taxon>Opitutia</taxon>
        <taxon>Puniceicoccales</taxon>
        <taxon>Cerasicoccaceae</taxon>
        <taxon>Cerasicoccus</taxon>
    </lineage>
</organism>
<dbReference type="GO" id="GO:0016758">
    <property type="term" value="F:hexosyltransferase activity"/>
    <property type="evidence" value="ECO:0007669"/>
    <property type="project" value="TreeGrafter"/>
</dbReference>
<feature type="domain" description="Glycosyl transferase family 1" evidence="1">
    <location>
        <begin position="173"/>
        <end position="320"/>
    </location>
</feature>
<sequence>MARLAQTHPQVFAGVNLSFGGIRHHLMAIQKHSKLRVELTPNEQAFPGFDNIPPHLREELIQYVPNQCLAIHSHVFPWMIHWGHNAQKNGIRWIHTYHLNYFPEHGKVGLEPWQEQINEALLHEAPQADIRLSVAKWQRDDLRNQNGIETYYLPNGVDVENCDLGCAERFVKKTQQNDFVLYVGRNDPVKNPAAFVQLAQQMPERSFVMLGQGLSAETMLSEFNQETPSNVSIYGATDHRGVQDAIAASAAVVVTSKREGLPTLVLEAMTHGKPIVVPEEAGCLEAIDNGRYGFVYEPDNILDLAQKTRDALVDTNRCTESRNRVLKEYDWRQVAKTLDIVYAEPSLSKVREILAEAQDN</sequence>
<dbReference type="CDD" id="cd03801">
    <property type="entry name" value="GT4_PimA-like"/>
    <property type="match status" value="1"/>
</dbReference>
<protein>
    <recommendedName>
        <fullName evidence="5">Glycosyltransferase</fullName>
    </recommendedName>
</protein>
<reference evidence="3" key="1">
    <citation type="journal article" date="2014" name="Int. J. Syst. Evol. Microbiol.">
        <title>Complete genome sequence of Corynebacterium casei LMG S-19264T (=DSM 44701T), isolated from a smear-ripened cheese.</title>
        <authorList>
            <consortium name="US DOE Joint Genome Institute (JGI-PGF)"/>
            <person name="Walter F."/>
            <person name="Albersmeier A."/>
            <person name="Kalinowski J."/>
            <person name="Ruckert C."/>
        </authorList>
    </citation>
    <scope>NUCLEOTIDE SEQUENCE</scope>
    <source>
        <strain evidence="3">KCTC 12870</strain>
    </source>
</reference>
<dbReference type="InterPro" id="IPR050194">
    <property type="entry name" value="Glycosyltransferase_grp1"/>
</dbReference>
<evidence type="ECO:0000259" key="2">
    <source>
        <dbReference type="Pfam" id="PF13439"/>
    </source>
</evidence>
<dbReference type="PANTHER" id="PTHR45947">
    <property type="entry name" value="SULFOQUINOVOSYL TRANSFERASE SQD2"/>
    <property type="match status" value="1"/>
</dbReference>
<dbReference type="Gene3D" id="3.40.50.2000">
    <property type="entry name" value="Glycogen Phosphorylase B"/>
    <property type="match status" value="2"/>
</dbReference>
<gene>
    <name evidence="3" type="ORF">GCM10007047_03850</name>
</gene>
<dbReference type="InterPro" id="IPR001296">
    <property type="entry name" value="Glyco_trans_1"/>
</dbReference>
<keyword evidence="4" id="KW-1185">Reference proteome</keyword>
<dbReference type="AlphaFoldDB" id="A0A8J3DEX4"/>
<dbReference type="Pfam" id="PF13439">
    <property type="entry name" value="Glyco_transf_4"/>
    <property type="match status" value="1"/>
</dbReference>
<feature type="domain" description="Glycosyltransferase subfamily 4-like N-terminal" evidence="2">
    <location>
        <begin position="56"/>
        <end position="160"/>
    </location>
</feature>
<dbReference type="EMBL" id="BMXG01000002">
    <property type="protein sequence ID" value="GHB92077.1"/>
    <property type="molecule type" value="Genomic_DNA"/>
</dbReference>
<dbReference type="InterPro" id="IPR028098">
    <property type="entry name" value="Glyco_trans_4-like_N"/>
</dbReference>
<accession>A0A8J3DEX4</accession>
<name>A0A8J3DEX4_9BACT</name>
<evidence type="ECO:0000313" key="4">
    <source>
        <dbReference type="Proteomes" id="UP000642829"/>
    </source>
</evidence>
<reference evidence="3" key="2">
    <citation type="submission" date="2020-09" db="EMBL/GenBank/DDBJ databases">
        <authorList>
            <person name="Sun Q."/>
            <person name="Kim S."/>
        </authorList>
    </citation>
    <scope>NUCLEOTIDE SEQUENCE</scope>
    <source>
        <strain evidence="3">KCTC 12870</strain>
    </source>
</reference>
<dbReference type="Proteomes" id="UP000642829">
    <property type="component" value="Unassembled WGS sequence"/>
</dbReference>
<dbReference type="PANTHER" id="PTHR45947:SF3">
    <property type="entry name" value="SULFOQUINOVOSYL TRANSFERASE SQD2"/>
    <property type="match status" value="1"/>
</dbReference>
<evidence type="ECO:0000259" key="1">
    <source>
        <dbReference type="Pfam" id="PF00534"/>
    </source>
</evidence>
<dbReference type="SUPFAM" id="SSF53756">
    <property type="entry name" value="UDP-Glycosyltransferase/glycogen phosphorylase"/>
    <property type="match status" value="1"/>
</dbReference>
<comment type="caution">
    <text evidence="3">The sequence shown here is derived from an EMBL/GenBank/DDBJ whole genome shotgun (WGS) entry which is preliminary data.</text>
</comment>
<evidence type="ECO:0008006" key="5">
    <source>
        <dbReference type="Google" id="ProtNLM"/>
    </source>
</evidence>